<accession>A0AAI9FWB9</accession>
<evidence type="ECO:0000256" key="3">
    <source>
        <dbReference type="ARBA" id="ARBA00023082"/>
    </source>
</evidence>
<dbReference type="InterPro" id="IPR013249">
    <property type="entry name" value="RNA_pol_sigma70_r4_t2"/>
</dbReference>
<protein>
    <submittedName>
        <fullName evidence="6">RNA polymerase sigma factor</fullName>
    </submittedName>
</protein>
<evidence type="ECO:0000313" key="6">
    <source>
        <dbReference type="EMBL" id="EKT4094451.1"/>
    </source>
</evidence>
<evidence type="ECO:0000256" key="1">
    <source>
        <dbReference type="ARBA" id="ARBA00010641"/>
    </source>
</evidence>
<dbReference type="InterPro" id="IPR014284">
    <property type="entry name" value="RNA_pol_sigma-70_dom"/>
</dbReference>
<dbReference type="NCBIfam" id="TIGR02937">
    <property type="entry name" value="sigma70-ECF"/>
    <property type="match status" value="1"/>
</dbReference>
<dbReference type="InterPro" id="IPR013324">
    <property type="entry name" value="RNA_pol_sigma_r3/r4-like"/>
</dbReference>
<evidence type="ECO:0000256" key="4">
    <source>
        <dbReference type="ARBA" id="ARBA00023163"/>
    </source>
</evidence>
<dbReference type="Gene3D" id="1.10.10.10">
    <property type="entry name" value="Winged helix-like DNA-binding domain superfamily/Winged helix DNA-binding domain"/>
    <property type="match status" value="1"/>
</dbReference>
<dbReference type="SUPFAM" id="SSF88946">
    <property type="entry name" value="Sigma2 domain of RNA polymerase sigma factors"/>
    <property type="match status" value="1"/>
</dbReference>
<dbReference type="Pfam" id="PF08281">
    <property type="entry name" value="Sigma70_r4_2"/>
    <property type="match status" value="1"/>
</dbReference>
<dbReference type="AlphaFoldDB" id="A0AAI9FWB9"/>
<evidence type="ECO:0000313" key="7">
    <source>
        <dbReference type="Proteomes" id="UP001218208"/>
    </source>
</evidence>
<organism evidence="6 7">
    <name type="scientific">Stenotrophomonas maltophilia</name>
    <name type="common">Pseudomonas maltophilia</name>
    <name type="synonym">Xanthomonas maltophilia</name>
    <dbReference type="NCBI Taxonomy" id="40324"/>
    <lineage>
        <taxon>Bacteria</taxon>
        <taxon>Pseudomonadati</taxon>
        <taxon>Pseudomonadota</taxon>
        <taxon>Gammaproteobacteria</taxon>
        <taxon>Lysobacterales</taxon>
        <taxon>Lysobacteraceae</taxon>
        <taxon>Stenotrophomonas</taxon>
        <taxon>Stenotrophomonas maltophilia group</taxon>
    </lineage>
</organism>
<keyword evidence="4" id="KW-0804">Transcription</keyword>
<dbReference type="InterPro" id="IPR039425">
    <property type="entry name" value="RNA_pol_sigma-70-like"/>
</dbReference>
<dbReference type="EMBL" id="ABLOJW010000028">
    <property type="protein sequence ID" value="EKT4094451.1"/>
    <property type="molecule type" value="Genomic_DNA"/>
</dbReference>
<keyword evidence="3" id="KW-0731">Sigma factor</keyword>
<keyword evidence="2" id="KW-0805">Transcription regulation</keyword>
<reference evidence="6" key="1">
    <citation type="submission" date="2022-07" db="EMBL/GenBank/DDBJ databases">
        <authorList>
            <consortium name="DAFM: The Division of Animal and Food Microbiology"/>
        </authorList>
    </citation>
    <scope>NUCLEOTIDE SEQUENCE</scope>
    <source>
        <strain evidence="6">19MO01SH01-2</strain>
    </source>
</reference>
<dbReference type="Proteomes" id="UP001218208">
    <property type="component" value="Unassembled WGS sequence"/>
</dbReference>
<dbReference type="InterPro" id="IPR036388">
    <property type="entry name" value="WH-like_DNA-bd_sf"/>
</dbReference>
<dbReference type="InterPro" id="IPR013325">
    <property type="entry name" value="RNA_pol_sigma_r2"/>
</dbReference>
<dbReference type="SUPFAM" id="SSF88659">
    <property type="entry name" value="Sigma3 and sigma4 domains of RNA polymerase sigma factors"/>
    <property type="match status" value="1"/>
</dbReference>
<name>A0AAI9FWB9_STEMA</name>
<evidence type="ECO:0000259" key="5">
    <source>
        <dbReference type="Pfam" id="PF08281"/>
    </source>
</evidence>
<dbReference type="RefSeq" id="WP_110712465.1">
    <property type="nucleotide sequence ID" value="NZ_CP029773.1"/>
</dbReference>
<dbReference type="PANTHER" id="PTHR43133">
    <property type="entry name" value="RNA POLYMERASE ECF-TYPE SIGMA FACTO"/>
    <property type="match status" value="1"/>
</dbReference>
<comment type="caution">
    <text evidence="6">The sequence shown here is derived from an EMBL/GenBank/DDBJ whole genome shotgun (WGS) entry which is preliminary data.</text>
</comment>
<evidence type="ECO:0000256" key="2">
    <source>
        <dbReference type="ARBA" id="ARBA00023015"/>
    </source>
</evidence>
<dbReference type="Gene3D" id="1.10.1740.10">
    <property type="match status" value="1"/>
</dbReference>
<feature type="domain" description="RNA polymerase sigma factor 70 region 4 type 2" evidence="5">
    <location>
        <begin position="115"/>
        <end position="167"/>
    </location>
</feature>
<dbReference type="GO" id="GO:0003677">
    <property type="term" value="F:DNA binding"/>
    <property type="evidence" value="ECO:0007669"/>
    <property type="project" value="InterPro"/>
</dbReference>
<dbReference type="PANTHER" id="PTHR43133:SF63">
    <property type="entry name" value="RNA POLYMERASE SIGMA FACTOR FECI-RELATED"/>
    <property type="match status" value="1"/>
</dbReference>
<gene>
    <name evidence="6" type="ORF">QEG23_004017</name>
</gene>
<comment type="similarity">
    <text evidence="1">Belongs to the sigma-70 factor family. ECF subfamily.</text>
</comment>
<dbReference type="GO" id="GO:0006352">
    <property type="term" value="P:DNA-templated transcription initiation"/>
    <property type="evidence" value="ECO:0007669"/>
    <property type="project" value="InterPro"/>
</dbReference>
<sequence length="174" mass="19949">MSQLPSSHPPVLPLVSSLVRHYEELVDYLRRRFRSPGLAREVVHDVCVRLLERPAVPDARQPIALLRRIAHDAAVDRCRAEDLRRHWVEPCAELPEGACERPGPERQAQGQQALQRLTTSIERMPCRRQQVFILHKIHELPQAEVAQRMGIGLKAVERHLRLAMADCRLHGALR</sequence>
<proteinExistence type="inferred from homology"/>
<dbReference type="GO" id="GO:0016987">
    <property type="term" value="F:sigma factor activity"/>
    <property type="evidence" value="ECO:0007669"/>
    <property type="project" value="UniProtKB-KW"/>
</dbReference>